<dbReference type="AlphaFoldDB" id="A0A8K0Y1I1"/>
<keyword evidence="3" id="KW-0808">Transferase</keyword>
<keyword evidence="2" id="KW-0328">Glycosyltransferase</keyword>
<keyword evidence="6" id="KW-1185">Reference proteome</keyword>
<evidence type="ECO:0000259" key="4">
    <source>
        <dbReference type="Pfam" id="PF00535"/>
    </source>
</evidence>
<evidence type="ECO:0000256" key="1">
    <source>
        <dbReference type="ARBA" id="ARBA00006739"/>
    </source>
</evidence>
<dbReference type="Pfam" id="PF00535">
    <property type="entry name" value="Glycos_transf_2"/>
    <property type="match status" value="1"/>
</dbReference>
<dbReference type="Proteomes" id="UP000648908">
    <property type="component" value="Unassembled WGS sequence"/>
</dbReference>
<sequence>MNDPPAAAAPLPSLPLVTVLMAVRDGAGVLPAQLDSIAAQTGIDWRLIAGDDGSADGSPALIARFGADHAPAGAVRVIAGPGQGFVRNFLSLLALPGLTGPDRSGLVALADQDDIWFPDKLARGAARLASLPADRPALYCSRRINWWPASGRRRLSRRYPRPPAFANALVENIALGNTILLNAAALDLARETAGAGRDVPFHDWWLYLLVTGAGGVVIHDPEPGLLYRQHGQNVLGQGEGWQAAIKVRRGVLQGRYATRITANLRALRRIEDRLTPENRHRLDLFEAARAAILPRRIALMGRAGVHRQGFSGCLGFWGAVCLGRV</sequence>
<evidence type="ECO:0000313" key="6">
    <source>
        <dbReference type="Proteomes" id="UP000648908"/>
    </source>
</evidence>
<dbReference type="SUPFAM" id="SSF53448">
    <property type="entry name" value="Nucleotide-diphospho-sugar transferases"/>
    <property type="match status" value="1"/>
</dbReference>
<dbReference type="InterPro" id="IPR001173">
    <property type="entry name" value="Glyco_trans_2-like"/>
</dbReference>
<reference evidence="5" key="1">
    <citation type="submission" date="2021-01" db="EMBL/GenBank/DDBJ databases">
        <title>Tabrizicola alba sp. nov. a motile alkaliphilic bacterium isolated from a soda lake.</title>
        <authorList>
            <person name="Szuroczki S."/>
            <person name="Abbaszade G."/>
            <person name="Schumann P."/>
            <person name="Toth E."/>
        </authorList>
    </citation>
    <scope>NUCLEOTIDE SEQUENCE</scope>
    <source>
        <strain evidence="5">DMG-N-6</strain>
    </source>
</reference>
<proteinExistence type="inferred from homology"/>
<dbReference type="InterPro" id="IPR029044">
    <property type="entry name" value="Nucleotide-diphossugar_trans"/>
</dbReference>
<dbReference type="PANTHER" id="PTHR43685:SF5">
    <property type="entry name" value="GLYCOSYLTRANSFERASE EPSE-RELATED"/>
    <property type="match status" value="1"/>
</dbReference>
<organism evidence="5 6">
    <name type="scientific">Szabonella alba</name>
    <dbReference type="NCBI Taxonomy" id="2804194"/>
    <lineage>
        <taxon>Bacteria</taxon>
        <taxon>Pseudomonadati</taxon>
        <taxon>Pseudomonadota</taxon>
        <taxon>Alphaproteobacteria</taxon>
        <taxon>Rhodobacterales</taxon>
        <taxon>Paracoccaceae</taxon>
        <taxon>Szabonella</taxon>
    </lineage>
</organism>
<accession>A0A8K0Y1I1</accession>
<name>A0A8K0Y1I1_9RHOB</name>
<dbReference type="GO" id="GO:0016757">
    <property type="term" value="F:glycosyltransferase activity"/>
    <property type="evidence" value="ECO:0007669"/>
    <property type="project" value="UniProtKB-KW"/>
</dbReference>
<comment type="caution">
    <text evidence="5">The sequence shown here is derived from an EMBL/GenBank/DDBJ whole genome shotgun (WGS) entry which is preliminary data.</text>
</comment>
<feature type="domain" description="Glycosyltransferase 2-like" evidence="4">
    <location>
        <begin position="19"/>
        <end position="134"/>
    </location>
</feature>
<comment type="similarity">
    <text evidence="1">Belongs to the glycosyltransferase 2 family.</text>
</comment>
<protein>
    <submittedName>
        <fullName evidence="5">Glycosyltransferase</fullName>
    </submittedName>
</protein>
<evidence type="ECO:0000256" key="3">
    <source>
        <dbReference type="ARBA" id="ARBA00022679"/>
    </source>
</evidence>
<evidence type="ECO:0000256" key="2">
    <source>
        <dbReference type="ARBA" id="ARBA00022676"/>
    </source>
</evidence>
<gene>
    <name evidence="5" type="ORF">JL811_19145</name>
</gene>
<dbReference type="EMBL" id="JAESVN010000018">
    <property type="protein sequence ID" value="MBL4919335.1"/>
    <property type="molecule type" value="Genomic_DNA"/>
</dbReference>
<evidence type="ECO:0000313" key="5">
    <source>
        <dbReference type="EMBL" id="MBL4919335.1"/>
    </source>
</evidence>
<dbReference type="InterPro" id="IPR050834">
    <property type="entry name" value="Glycosyltransf_2"/>
</dbReference>
<dbReference type="Gene3D" id="3.90.550.10">
    <property type="entry name" value="Spore Coat Polysaccharide Biosynthesis Protein SpsA, Chain A"/>
    <property type="match status" value="1"/>
</dbReference>
<dbReference type="PANTHER" id="PTHR43685">
    <property type="entry name" value="GLYCOSYLTRANSFERASE"/>
    <property type="match status" value="1"/>
</dbReference>
<dbReference type="RefSeq" id="WP_202690313.1">
    <property type="nucleotide sequence ID" value="NZ_JAESVN010000018.1"/>
</dbReference>